<protein>
    <submittedName>
        <fullName evidence="1">Uncharacterized protein</fullName>
    </submittedName>
</protein>
<accession>A0A9W4IX93</accession>
<keyword evidence="2" id="KW-1185">Reference proteome</keyword>
<gene>
    <name evidence="1" type="ORF">PSALAMII_LOCUS3581</name>
</gene>
<dbReference type="AlphaFoldDB" id="A0A9W4IX93"/>
<dbReference type="Proteomes" id="UP001152649">
    <property type="component" value="Unassembled WGS sequence"/>
</dbReference>
<sequence length="54" mass="6528">MISFDILKYSYINDEVFFCFDFNEDLMAVEKLCESIFKFVVDIDTLKELLKYKI</sequence>
<comment type="caution">
    <text evidence="1">The sequence shown here is derived from an EMBL/GenBank/DDBJ whole genome shotgun (WGS) entry which is preliminary data.</text>
</comment>
<reference evidence="1" key="1">
    <citation type="submission" date="2021-07" db="EMBL/GenBank/DDBJ databases">
        <authorList>
            <person name="Branca A.L. A."/>
        </authorList>
    </citation>
    <scope>NUCLEOTIDE SEQUENCE</scope>
</reference>
<evidence type="ECO:0000313" key="1">
    <source>
        <dbReference type="EMBL" id="CAG8358780.1"/>
    </source>
</evidence>
<proteinExistence type="predicted"/>
<dbReference type="EMBL" id="CAJVPG010000129">
    <property type="protein sequence ID" value="CAG8358780.1"/>
    <property type="molecule type" value="Genomic_DNA"/>
</dbReference>
<evidence type="ECO:0000313" key="2">
    <source>
        <dbReference type="Proteomes" id="UP001152649"/>
    </source>
</evidence>
<name>A0A9W4IX93_9EURO</name>
<organism evidence="1 2">
    <name type="scientific">Penicillium salamii</name>
    <dbReference type="NCBI Taxonomy" id="1612424"/>
    <lineage>
        <taxon>Eukaryota</taxon>
        <taxon>Fungi</taxon>
        <taxon>Dikarya</taxon>
        <taxon>Ascomycota</taxon>
        <taxon>Pezizomycotina</taxon>
        <taxon>Eurotiomycetes</taxon>
        <taxon>Eurotiomycetidae</taxon>
        <taxon>Eurotiales</taxon>
        <taxon>Aspergillaceae</taxon>
        <taxon>Penicillium</taxon>
    </lineage>
</organism>